<dbReference type="GO" id="GO:0016151">
    <property type="term" value="F:nickel cation binding"/>
    <property type="evidence" value="ECO:0007669"/>
    <property type="project" value="InterPro"/>
</dbReference>
<feature type="binding site" evidence="9">
    <location>
        <position position="256"/>
    </location>
    <ligand>
        <name>Fe cation</name>
        <dbReference type="ChEBI" id="CHEBI:24875"/>
    </ligand>
</feature>
<keyword evidence="9" id="KW-0460">Magnesium</keyword>
<evidence type="ECO:0000256" key="4">
    <source>
        <dbReference type="ARBA" id="ARBA00022723"/>
    </source>
</evidence>
<feature type="domain" description="NADH:ubiquinone oxidoreductase 30kDa subunit" evidence="10">
    <location>
        <begin position="47"/>
        <end position="164"/>
    </location>
</feature>
<evidence type="ECO:0000313" key="13">
    <source>
        <dbReference type="Proteomes" id="UP000198854"/>
    </source>
</evidence>
<keyword evidence="3" id="KW-0004">4Fe-4S</keyword>
<dbReference type="GO" id="GO:0051287">
    <property type="term" value="F:NAD binding"/>
    <property type="evidence" value="ECO:0007669"/>
    <property type="project" value="InterPro"/>
</dbReference>
<evidence type="ECO:0000256" key="5">
    <source>
        <dbReference type="ARBA" id="ARBA00023002"/>
    </source>
</evidence>
<reference evidence="12 13" key="1">
    <citation type="submission" date="2016-10" db="EMBL/GenBank/DDBJ databases">
        <authorList>
            <person name="de Groot N.N."/>
        </authorList>
    </citation>
    <scope>NUCLEOTIDE SEQUENCE [LARGE SCALE GENOMIC DNA]</scope>
    <source>
        <strain evidence="12 13">CGMCC 1.10228</strain>
    </source>
</reference>
<dbReference type="PROSITE" id="PS00535">
    <property type="entry name" value="COMPLEX1_49K"/>
    <property type="match status" value="1"/>
</dbReference>
<dbReference type="RefSeq" id="WP_093275260.1">
    <property type="nucleotide sequence ID" value="NZ_FNDD01000017.1"/>
</dbReference>
<sequence>MMSESTLSTRPNPSQQKLGSRYIAGVQQTFPNAILEQEWRTDNQIIITVKDTALIDVMKWLYYEQHGWLSVSFGNDERSLNGHFGVYHALSMEGEEKCWIMVKVLVDANSKEYPSITPVIPAAVWGEREIRDMFGLTALGLPDQRRLVLPDDWPEDLHPLCKDSMDYRRRPMPTTETETYPFDNQLGNESNRIVPIGPLHITSDEPGHFRLFVDGEDIVDADYRMFYVHRGMEKLAETRMGYNEVAFLTDRVCGICGFTHSVGYSNSVENALGIVVPARAKMIRTVLLEVERLHSHMLNVGLSSHFVGFDTGFMQFFRVREKTMVLAELLTGARKTYGLNLIGGVRRDIHKDHRIQGIALVREIRKEFSELVDMLLSTPNIDHRIKGIGRLDPDIARNFSAVGPMVRGSGFARDVRTTHAGAVESYANVPMAVQSFDSCDVEARLSVRIKELFESLNVIEYGLGNLSQGPLVTEGFAYQPNQFALGFTEAPRGENVHWSMTGDNQKLFRWRCRAATYANWPTLRYMLRGNTVSDAPLIIGSLDPCYSCTDRVTVVDTKKRTSKTVSYKEIERYGIERKNSPLK</sequence>
<keyword evidence="6 9" id="KW-0408">Iron</keyword>
<evidence type="ECO:0000256" key="7">
    <source>
        <dbReference type="ARBA" id="ARBA00023014"/>
    </source>
</evidence>
<keyword evidence="9" id="KW-0533">Nickel</keyword>
<comment type="similarity">
    <text evidence="2">Belongs to the complex I 49 kDa subunit family.</text>
</comment>
<name>A0A1G8CSC1_9VIBR</name>
<dbReference type="Gene3D" id="3.30.460.80">
    <property type="entry name" value="NADH:ubiquinone oxidoreductase, 30kDa subunit"/>
    <property type="match status" value="1"/>
</dbReference>
<dbReference type="InterPro" id="IPR037232">
    <property type="entry name" value="NADH_quin_OxRdtase_su_C/D-like"/>
</dbReference>
<comment type="cofactor">
    <cofactor evidence="9">
        <name>Fe cation</name>
        <dbReference type="ChEBI" id="CHEBI:24875"/>
    </cofactor>
</comment>
<dbReference type="SUPFAM" id="SSF143243">
    <property type="entry name" value="Nqo5-like"/>
    <property type="match status" value="1"/>
</dbReference>
<dbReference type="InterPro" id="IPR001268">
    <property type="entry name" value="NADH_UbQ_OxRdtase_30kDa_su"/>
</dbReference>
<dbReference type="InterPro" id="IPR001135">
    <property type="entry name" value="NADH_Q_OxRdtase_suD"/>
</dbReference>
<feature type="binding site" evidence="9">
    <location>
        <position position="256"/>
    </location>
    <ligand>
        <name>Ni(2+)</name>
        <dbReference type="ChEBI" id="CHEBI:49786"/>
    </ligand>
</feature>
<evidence type="ECO:0000256" key="2">
    <source>
        <dbReference type="ARBA" id="ARBA00005769"/>
    </source>
</evidence>
<evidence type="ECO:0000256" key="1">
    <source>
        <dbReference type="ARBA" id="ARBA00001966"/>
    </source>
</evidence>
<dbReference type="GO" id="GO:0051539">
    <property type="term" value="F:4 iron, 4 sulfur cluster binding"/>
    <property type="evidence" value="ECO:0007669"/>
    <property type="project" value="UniProtKB-KW"/>
</dbReference>
<evidence type="ECO:0000256" key="8">
    <source>
        <dbReference type="ARBA" id="ARBA00023027"/>
    </source>
</evidence>
<keyword evidence="8" id="KW-0520">NAD</keyword>
<accession>A0A1G8CSC1</accession>
<organism evidence="12 13">
    <name type="scientific">Vibrio xiamenensis</name>
    <dbReference type="NCBI Taxonomy" id="861298"/>
    <lineage>
        <taxon>Bacteria</taxon>
        <taxon>Pseudomonadati</taxon>
        <taxon>Pseudomonadota</taxon>
        <taxon>Gammaproteobacteria</taxon>
        <taxon>Vibrionales</taxon>
        <taxon>Vibrionaceae</taxon>
        <taxon>Vibrio</taxon>
    </lineage>
</organism>
<dbReference type="Gene3D" id="1.10.645.10">
    <property type="entry name" value="Cytochrome-c3 Hydrogenase, chain B"/>
    <property type="match status" value="1"/>
</dbReference>
<comment type="cofactor">
    <cofactor evidence="1">
        <name>[4Fe-4S] cluster</name>
        <dbReference type="ChEBI" id="CHEBI:49883"/>
    </cofactor>
</comment>
<evidence type="ECO:0000256" key="6">
    <source>
        <dbReference type="ARBA" id="ARBA00023004"/>
    </source>
</evidence>
<dbReference type="STRING" id="861298.SAMN04488136_11738"/>
<dbReference type="PANTHER" id="PTHR43485:SF1">
    <property type="entry name" value="FORMATE HYDROGENLYASE SUBUNIT 5-RELATED"/>
    <property type="match status" value="1"/>
</dbReference>
<dbReference type="GO" id="GO:0016651">
    <property type="term" value="F:oxidoreductase activity, acting on NAD(P)H"/>
    <property type="evidence" value="ECO:0007669"/>
    <property type="project" value="InterPro"/>
</dbReference>
<protein>
    <submittedName>
        <fullName evidence="12">NADH dehydrogenase subunit C</fullName>
    </submittedName>
</protein>
<dbReference type="Pfam" id="PF00346">
    <property type="entry name" value="Complex1_49kDa"/>
    <property type="match status" value="1"/>
</dbReference>
<feature type="binding site" evidence="9">
    <location>
        <position position="253"/>
    </location>
    <ligand>
        <name>Ni(2+)</name>
        <dbReference type="ChEBI" id="CHEBI:49786"/>
    </ligand>
</feature>
<dbReference type="GO" id="GO:0048038">
    <property type="term" value="F:quinone binding"/>
    <property type="evidence" value="ECO:0007669"/>
    <property type="project" value="InterPro"/>
</dbReference>
<keyword evidence="5" id="KW-0560">Oxidoreductase</keyword>
<dbReference type="InterPro" id="IPR029014">
    <property type="entry name" value="NiFe-Hase_large"/>
</dbReference>
<evidence type="ECO:0000259" key="10">
    <source>
        <dbReference type="Pfam" id="PF00329"/>
    </source>
</evidence>
<dbReference type="Pfam" id="PF00329">
    <property type="entry name" value="Complex1_30kDa"/>
    <property type="match status" value="1"/>
</dbReference>
<feature type="binding site" evidence="9">
    <location>
        <position position="233"/>
    </location>
    <ligand>
        <name>Mg(2+)</name>
        <dbReference type="ChEBI" id="CHEBI:18420"/>
    </ligand>
</feature>
<keyword evidence="13" id="KW-1185">Reference proteome</keyword>
<dbReference type="OrthoDB" id="9801496at2"/>
<dbReference type="InterPro" id="IPR014029">
    <property type="entry name" value="NADH_UbQ_OxRdtase_49kDa_CS"/>
</dbReference>
<dbReference type="AlphaFoldDB" id="A0A1G8CSC1"/>
<proteinExistence type="inferred from homology"/>
<dbReference type="SUPFAM" id="SSF56762">
    <property type="entry name" value="HydB/Nqo4-like"/>
    <property type="match status" value="1"/>
</dbReference>
<dbReference type="InterPro" id="IPR001501">
    <property type="entry name" value="Ni-dep_hyd_lsu"/>
</dbReference>
<dbReference type="GO" id="GO:0008137">
    <property type="term" value="F:NADH dehydrogenase (ubiquinone) activity"/>
    <property type="evidence" value="ECO:0007669"/>
    <property type="project" value="InterPro"/>
</dbReference>
<dbReference type="InterPro" id="IPR052197">
    <property type="entry name" value="ComplexI_49kDa-like"/>
</dbReference>
<dbReference type="PANTHER" id="PTHR43485">
    <property type="entry name" value="HYDROGENASE-4 COMPONENT G"/>
    <property type="match status" value="1"/>
</dbReference>
<feature type="binding site" evidence="9">
    <location>
        <position position="548"/>
    </location>
    <ligand>
        <name>Fe cation</name>
        <dbReference type="ChEBI" id="CHEBI:24875"/>
    </ligand>
</feature>
<dbReference type="Pfam" id="PF00374">
    <property type="entry name" value="NiFeSe_Hases"/>
    <property type="match status" value="1"/>
</dbReference>
<dbReference type="EMBL" id="FNDD01000017">
    <property type="protein sequence ID" value="SDH48069.1"/>
    <property type="molecule type" value="Genomic_DNA"/>
</dbReference>
<keyword evidence="7" id="KW-0411">Iron-sulfur</keyword>
<comment type="cofactor">
    <cofactor evidence="9">
        <name>Ni(2+)</name>
        <dbReference type="ChEBI" id="CHEBI:49786"/>
    </cofactor>
</comment>
<evidence type="ECO:0000256" key="9">
    <source>
        <dbReference type="PIRSR" id="PIRSR601501-1"/>
    </source>
</evidence>
<feature type="domain" description="NADH-quinone oxidoreductase subunit D" evidence="11">
    <location>
        <begin position="307"/>
        <end position="477"/>
    </location>
</feature>
<evidence type="ECO:0000313" key="12">
    <source>
        <dbReference type="EMBL" id="SDH48069.1"/>
    </source>
</evidence>
<feature type="binding site" evidence="9">
    <location>
        <position position="545"/>
    </location>
    <ligand>
        <name>Ni(2+)</name>
        <dbReference type="ChEBI" id="CHEBI:49786"/>
    </ligand>
</feature>
<gene>
    <name evidence="12" type="ORF">SAMN04488136_11738</name>
</gene>
<evidence type="ECO:0000256" key="3">
    <source>
        <dbReference type="ARBA" id="ARBA00022485"/>
    </source>
</evidence>
<dbReference type="FunFam" id="1.10.645.10:FF:000004">
    <property type="entry name" value="Hydrogenase 3, large subunit"/>
    <property type="match status" value="1"/>
</dbReference>
<dbReference type="Proteomes" id="UP000198854">
    <property type="component" value="Unassembled WGS sequence"/>
</dbReference>
<keyword evidence="4 9" id="KW-0479">Metal-binding</keyword>
<evidence type="ECO:0000259" key="11">
    <source>
        <dbReference type="Pfam" id="PF00346"/>
    </source>
</evidence>